<evidence type="ECO:0008006" key="5">
    <source>
        <dbReference type="Google" id="ProtNLM"/>
    </source>
</evidence>
<comment type="caution">
    <text evidence="3">The sequence shown here is derived from an EMBL/GenBank/DDBJ whole genome shotgun (WGS) entry which is preliminary data.</text>
</comment>
<protein>
    <recommendedName>
        <fullName evidence="5">Glycosyl transferase family 11</fullName>
    </recommendedName>
</protein>
<proteinExistence type="predicted"/>
<dbReference type="CDD" id="cd11301">
    <property type="entry name" value="Fut1_Fut2_like"/>
    <property type="match status" value="1"/>
</dbReference>
<dbReference type="GO" id="GO:0005975">
    <property type="term" value="P:carbohydrate metabolic process"/>
    <property type="evidence" value="ECO:0007669"/>
    <property type="project" value="InterPro"/>
</dbReference>
<keyword evidence="1" id="KW-0328">Glycosyltransferase</keyword>
<dbReference type="Pfam" id="PF01531">
    <property type="entry name" value="Glyco_transf_11"/>
    <property type="match status" value="1"/>
</dbReference>
<dbReference type="GO" id="GO:0008107">
    <property type="term" value="F:galactoside 2-alpha-L-fucosyltransferase activity"/>
    <property type="evidence" value="ECO:0007669"/>
    <property type="project" value="InterPro"/>
</dbReference>
<evidence type="ECO:0000256" key="1">
    <source>
        <dbReference type="ARBA" id="ARBA00022676"/>
    </source>
</evidence>
<dbReference type="InterPro" id="IPR002516">
    <property type="entry name" value="Glyco_trans_11"/>
</dbReference>
<accession>A0A1G2CD94</accession>
<evidence type="ECO:0000256" key="2">
    <source>
        <dbReference type="ARBA" id="ARBA00022679"/>
    </source>
</evidence>
<name>A0A1G2CD94_9BACT</name>
<keyword evidence="2" id="KW-0808">Transferase</keyword>
<evidence type="ECO:0000313" key="3">
    <source>
        <dbReference type="EMBL" id="OGY99372.1"/>
    </source>
</evidence>
<evidence type="ECO:0000313" key="4">
    <source>
        <dbReference type="Proteomes" id="UP000176287"/>
    </source>
</evidence>
<dbReference type="Proteomes" id="UP000176287">
    <property type="component" value="Unassembled WGS sequence"/>
</dbReference>
<dbReference type="STRING" id="1798649.A3B13_01085"/>
<dbReference type="PANTHER" id="PTHR11927">
    <property type="entry name" value="GALACTOSIDE 2-L-FUCOSYLTRANSFERASE"/>
    <property type="match status" value="1"/>
</dbReference>
<gene>
    <name evidence="3" type="ORF">A3B13_01085</name>
</gene>
<organism evidence="3 4">
    <name type="scientific">Candidatus Liptonbacteria bacterium RIFCSPLOWO2_01_FULL_45_15</name>
    <dbReference type="NCBI Taxonomy" id="1798649"/>
    <lineage>
        <taxon>Bacteria</taxon>
        <taxon>Candidatus Liptoniibacteriota</taxon>
    </lineage>
</organism>
<sequence length="335" mass="38561">MSRITVFLRGGLGNQMFQYALGFNLAKKNNADLVLDTTFLNDRFPRKEFTYRAFDLDVFTLSPSQVSSDEIWEGKPRFSTLSKISEKLPIPGVWLGLDLVFMIVKKIFGATKIIKEKKNHIFDPEVLSAKGNIILWGRWQCEKYFSDIAPDIRKEFCFKEKLSGSPSQISSDETWEGEAVKIAQEIESTNSISIHVRRGDYVKFENMKKIAGETDVSYYTRAISYIAERVISPNFFVFSDDIPWCRENLWFDATHHKKIPPAVTFLDEKTAGSKNSYHLELMSLCKHNIIANSTFSWWGAWLNKNPQKIVIAPKRWYGGEDSDTIDIIPADWKKI</sequence>
<reference evidence="3 4" key="1">
    <citation type="journal article" date="2016" name="Nat. Commun.">
        <title>Thousands of microbial genomes shed light on interconnected biogeochemical processes in an aquifer system.</title>
        <authorList>
            <person name="Anantharaman K."/>
            <person name="Brown C.T."/>
            <person name="Hug L.A."/>
            <person name="Sharon I."/>
            <person name="Castelle C.J."/>
            <person name="Probst A.J."/>
            <person name="Thomas B.C."/>
            <person name="Singh A."/>
            <person name="Wilkins M.J."/>
            <person name="Karaoz U."/>
            <person name="Brodie E.L."/>
            <person name="Williams K.H."/>
            <person name="Hubbard S.S."/>
            <person name="Banfield J.F."/>
        </authorList>
    </citation>
    <scope>NUCLEOTIDE SEQUENCE [LARGE SCALE GENOMIC DNA]</scope>
</reference>
<dbReference type="AlphaFoldDB" id="A0A1G2CD94"/>
<dbReference type="PANTHER" id="PTHR11927:SF9">
    <property type="entry name" value="L-FUCOSYLTRANSFERASE"/>
    <property type="match status" value="1"/>
</dbReference>
<dbReference type="GO" id="GO:0016020">
    <property type="term" value="C:membrane"/>
    <property type="evidence" value="ECO:0007669"/>
    <property type="project" value="InterPro"/>
</dbReference>
<dbReference type="EMBL" id="MHKZ01000037">
    <property type="protein sequence ID" value="OGY99372.1"/>
    <property type="molecule type" value="Genomic_DNA"/>
</dbReference>